<evidence type="ECO:0000256" key="1">
    <source>
        <dbReference type="ARBA" id="ARBA00004138"/>
    </source>
</evidence>
<dbReference type="PANTHER" id="PTHR15654:SF1">
    <property type="entry name" value="COILED-COIL DOMAIN-CONTAINING PROTEIN 96"/>
    <property type="match status" value="1"/>
</dbReference>
<reference evidence="7" key="1">
    <citation type="journal article" date="2021" name="Cell">
        <title>Tracing the genetic footprints of vertebrate landing in non-teleost ray-finned fishes.</title>
        <authorList>
            <person name="Bi X."/>
            <person name="Wang K."/>
            <person name="Yang L."/>
            <person name="Pan H."/>
            <person name="Jiang H."/>
            <person name="Wei Q."/>
            <person name="Fang M."/>
            <person name="Yu H."/>
            <person name="Zhu C."/>
            <person name="Cai Y."/>
            <person name="He Y."/>
            <person name="Gan X."/>
            <person name="Zeng H."/>
            <person name="Yu D."/>
            <person name="Zhu Y."/>
            <person name="Jiang H."/>
            <person name="Qiu Q."/>
            <person name="Yang H."/>
            <person name="Zhang Y.E."/>
            <person name="Wang W."/>
            <person name="Zhu M."/>
            <person name="He S."/>
            <person name="Zhang G."/>
        </authorList>
    </citation>
    <scope>NUCLEOTIDE SEQUENCE</scope>
    <source>
        <strain evidence="7">Pddl_001</strain>
    </source>
</reference>
<dbReference type="GeneID" id="121330257"/>
<evidence type="ECO:0000256" key="3">
    <source>
        <dbReference type="ARBA" id="ARBA00023273"/>
    </source>
</evidence>
<accession>A0ABS2YGH2</accession>
<dbReference type="EMBL" id="JAAWVQ010145332">
    <property type="protein sequence ID" value="MBN3285276.1"/>
    <property type="molecule type" value="Genomic_DNA"/>
</dbReference>
<evidence type="ECO:0000259" key="6">
    <source>
        <dbReference type="Pfam" id="PF13870"/>
    </source>
</evidence>
<feature type="compositionally biased region" description="Basic and acidic residues" evidence="5">
    <location>
        <begin position="101"/>
        <end position="112"/>
    </location>
</feature>
<dbReference type="PANTHER" id="PTHR15654">
    <property type="entry name" value="COILED-COIL DOMAIN-CONTAINING PROTEIN 113-RELATED"/>
    <property type="match status" value="1"/>
</dbReference>
<keyword evidence="2 4" id="KW-0175">Coiled coil</keyword>
<feature type="non-terminal residue" evidence="7">
    <location>
        <position position="472"/>
    </location>
</feature>
<proteinExistence type="predicted"/>
<organism evidence="7 8">
    <name type="scientific">Polyodon spathula</name>
    <name type="common">North American paddlefish</name>
    <name type="synonym">Squalus spathula</name>
    <dbReference type="NCBI Taxonomy" id="7913"/>
    <lineage>
        <taxon>Eukaryota</taxon>
        <taxon>Metazoa</taxon>
        <taxon>Chordata</taxon>
        <taxon>Craniata</taxon>
        <taxon>Vertebrata</taxon>
        <taxon>Euteleostomi</taxon>
        <taxon>Actinopterygii</taxon>
        <taxon>Chondrostei</taxon>
        <taxon>Acipenseriformes</taxon>
        <taxon>Polyodontidae</taxon>
        <taxon>Polyodon</taxon>
    </lineage>
</organism>
<evidence type="ECO:0000313" key="7">
    <source>
        <dbReference type="EMBL" id="MBN3285276.1"/>
    </source>
</evidence>
<dbReference type="RefSeq" id="XP_041132564.1">
    <property type="nucleotide sequence ID" value="XM_041276630.1"/>
</dbReference>
<dbReference type="Proteomes" id="UP001166093">
    <property type="component" value="Unassembled WGS sequence"/>
</dbReference>
<gene>
    <name evidence="7" type="primary">Ccdc96</name>
    <name evidence="7" type="ORF">GTO93_0017677</name>
</gene>
<feature type="region of interest" description="Disordered" evidence="5">
    <location>
        <begin position="1"/>
        <end position="147"/>
    </location>
</feature>
<sequence>MAESEHNTLQKTTEDTEDHPDHPSPTQEADVHPPEEELKEKENEREEEPPSEQAESEEASEKTGEAQEADESGEKQTSLPTSEAFGEGESDEPQPVIGEPLSREDSPVRDLEQGPPKLEPGTPERPGSLIITEESIDEEEEEGQTINREEILAKYKALMEEKEQLSQLNGQIQNKLAEYFRRKAGDDARHEKEKPVSDQEQRYLKYMATMEELKWQYAQDSEAYQLQIDDLKNHCQGKLSLVDSEGKIFMAKKKDIAVAAMSRRLGKQAALNEVEQILASEQRKESDLIQVRLANIKLKNKIRKFEAMLKEKEELAEGLHLIDFEQLKIENQTYNEKIEERNEELLKLRKKITSTVQVLTHIKEKLQFVQVENQDKKAQLMDVEALVAHKRDILTKTKQARDGLRMDNLKLRQRCGLLGNEALLRDFEDKVDASEALSQRLEMLKRRHAELTLKCSGIKKKIEQAKPSHEYI</sequence>
<evidence type="ECO:0000256" key="2">
    <source>
        <dbReference type="ARBA" id="ARBA00023054"/>
    </source>
</evidence>
<feature type="compositionally biased region" description="Basic and acidic residues" evidence="5">
    <location>
        <begin position="29"/>
        <end position="44"/>
    </location>
</feature>
<protein>
    <submittedName>
        <fullName evidence="7">CCD96 protein</fullName>
    </submittedName>
</protein>
<feature type="compositionally biased region" description="Basic and acidic residues" evidence="5">
    <location>
        <begin position="1"/>
        <end position="22"/>
    </location>
</feature>
<evidence type="ECO:0000256" key="4">
    <source>
        <dbReference type="SAM" id="Coils"/>
    </source>
</evidence>
<feature type="coiled-coil region" evidence="4">
    <location>
        <begin position="295"/>
        <end position="355"/>
    </location>
</feature>
<feature type="domain" description="CCDC113/CCDC96 coiled-coil" evidence="6">
    <location>
        <begin position="282"/>
        <end position="456"/>
    </location>
</feature>
<feature type="compositionally biased region" description="Acidic residues" evidence="5">
    <location>
        <begin position="134"/>
        <end position="143"/>
    </location>
</feature>
<keyword evidence="8" id="KW-1185">Reference proteome</keyword>
<dbReference type="InterPro" id="IPR051885">
    <property type="entry name" value="CC_CF"/>
</dbReference>
<comment type="subcellular location">
    <subcellularLocation>
        <location evidence="1">Cell projection</location>
        <location evidence="1">Cilium</location>
    </subcellularLocation>
</comment>
<dbReference type="InterPro" id="IPR025254">
    <property type="entry name" value="CCDC113/CCDC96_CC"/>
</dbReference>
<feature type="compositionally biased region" description="Acidic residues" evidence="5">
    <location>
        <begin position="45"/>
        <end position="58"/>
    </location>
</feature>
<comment type="caution">
    <text evidence="7">The sequence shown here is derived from an EMBL/GenBank/DDBJ whole genome shotgun (WGS) entry which is preliminary data.</text>
</comment>
<feature type="non-terminal residue" evidence="7">
    <location>
        <position position="1"/>
    </location>
</feature>
<evidence type="ECO:0000313" key="8">
    <source>
        <dbReference type="Proteomes" id="UP001166093"/>
    </source>
</evidence>
<feature type="coiled-coil region" evidence="4">
    <location>
        <begin position="148"/>
        <end position="178"/>
    </location>
</feature>
<dbReference type="Pfam" id="PF13870">
    <property type="entry name" value="CCDC113_CCDC96_CC"/>
    <property type="match status" value="1"/>
</dbReference>
<keyword evidence="3" id="KW-0966">Cell projection</keyword>
<name>A0ABS2YGH2_POLSP</name>
<evidence type="ECO:0000256" key="5">
    <source>
        <dbReference type="SAM" id="MobiDB-lite"/>
    </source>
</evidence>